<organism evidence="1 2">
    <name type="scientific">Zavarzinia aquatilis</name>
    <dbReference type="NCBI Taxonomy" id="2211142"/>
    <lineage>
        <taxon>Bacteria</taxon>
        <taxon>Pseudomonadati</taxon>
        <taxon>Pseudomonadota</taxon>
        <taxon>Alphaproteobacteria</taxon>
        <taxon>Rhodospirillales</taxon>
        <taxon>Zavarziniaceae</taxon>
        <taxon>Zavarzinia</taxon>
    </lineage>
</organism>
<reference evidence="1 2" key="1">
    <citation type="submission" date="2018-05" db="EMBL/GenBank/DDBJ databases">
        <title>Zavarzinia sp. HR-AS.</title>
        <authorList>
            <person name="Lee Y."/>
            <person name="Jeon C.O."/>
        </authorList>
    </citation>
    <scope>NUCLEOTIDE SEQUENCE [LARGE SCALE GENOMIC DNA]</scope>
    <source>
        <strain evidence="1 2">HR-AS</strain>
    </source>
</reference>
<evidence type="ECO:0000313" key="2">
    <source>
        <dbReference type="Proteomes" id="UP000245461"/>
    </source>
</evidence>
<gene>
    <name evidence="1" type="ORF">DKG74_21370</name>
</gene>
<feature type="non-terminal residue" evidence="1">
    <location>
        <position position="1"/>
    </location>
</feature>
<sequence length="78" mass="7980">SPHQTGAIVFSNADAITLPAFAACRTGWWCEVKNIHGVTSANVSIVAGDTIDGGAGPLALAAGTSRRIFRAAAGWRSI</sequence>
<dbReference type="AlphaFoldDB" id="A0A317DRZ1"/>
<dbReference type="Proteomes" id="UP000245461">
    <property type="component" value="Unassembled WGS sequence"/>
</dbReference>
<dbReference type="EMBL" id="QGLE01000036">
    <property type="protein sequence ID" value="PWR17479.1"/>
    <property type="molecule type" value="Genomic_DNA"/>
</dbReference>
<proteinExistence type="predicted"/>
<keyword evidence="2" id="KW-1185">Reference proteome</keyword>
<accession>A0A317DRZ1</accession>
<comment type="caution">
    <text evidence="1">The sequence shown here is derived from an EMBL/GenBank/DDBJ whole genome shotgun (WGS) entry which is preliminary data.</text>
</comment>
<protein>
    <submittedName>
        <fullName evidence="1">Uncharacterized protein</fullName>
    </submittedName>
</protein>
<evidence type="ECO:0000313" key="1">
    <source>
        <dbReference type="EMBL" id="PWR17479.1"/>
    </source>
</evidence>
<name>A0A317DRZ1_9PROT</name>
<dbReference type="RefSeq" id="WP_165837804.1">
    <property type="nucleotide sequence ID" value="NZ_QGLE01000036.1"/>
</dbReference>